<keyword evidence="3 5" id="KW-0285">Flavoprotein</keyword>
<feature type="domain" description="Acyl-CoA dehydrogenase/oxidase C-terminal" evidence="6">
    <location>
        <begin position="225"/>
        <end position="370"/>
    </location>
</feature>
<dbReference type="Gene3D" id="2.40.110.10">
    <property type="entry name" value="Butyryl-CoA Dehydrogenase, subunit A, domain 2"/>
    <property type="match status" value="1"/>
</dbReference>
<evidence type="ECO:0000256" key="1">
    <source>
        <dbReference type="ARBA" id="ARBA00001974"/>
    </source>
</evidence>
<evidence type="ECO:0000259" key="8">
    <source>
        <dbReference type="Pfam" id="PF02771"/>
    </source>
</evidence>
<dbReference type="InterPro" id="IPR046373">
    <property type="entry name" value="Acyl-CoA_Oxase/DH_mid-dom_sf"/>
</dbReference>
<proteinExistence type="inferred from homology"/>
<dbReference type="Gene3D" id="1.10.540.10">
    <property type="entry name" value="Acyl-CoA dehydrogenase/oxidase, N-terminal domain"/>
    <property type="match status" value="1"/>
</dbReference>
<dbReference type="PIRSF" id="PIRSF016578">
    <property type="entry name" value="HsaA"/>
    <property type="match status" value="1"/>
</dbReference>
<dbReference type="EMBL" id="JBHSOE010000049">
    <property type="protein sequence ID" value="MFC5658718.1"/>
    <property type="molecule type" value="Genomic_DNA"/>
</dbReference>
<dbReference type="InterPro" id="IPR036250">
    <property type="entry name" value="AcylCo_DH-like_C"/>
</dbReference>
<feature type="domain" description="Acyl-CoA oxidase/dehydrogenase middle" evidence="7">
    <location>
        <begin position="133"/>
        <end position="213"/>
    </location>
</feature>
<evidence type="ECO:0000313" key="10">
    <source>
        <dbReference type="Proteomes" id="UP001596065"/>
    </source>
</evidence>
<evidence type="ECO:0000313" key="9">
    <source>
        <dbReference type="EMBL" id="MFC5658718.1"/>
    </source>
</evidence>
<dbReference type="RefSeq" id="WP_344351452.1">
    <property type="nucleotide sequence ID" value="NZ_BAAASM010000046.1"/>
</dbReference>
<dbReference type="SUPFAM" id="SSF56645">
    <property type="entry name" value="Acyl-CoA dehydrogenase NM domain-like"/>
    <property type="match status" value="1"/>
</dbReference>
<protein>
    <submittedName>
        <fullName evidence="9">Acyl-CoA dehydrogenase family protein</fullName>
        <ecNumber evidence="9">1.-.-.-</ecNumber>
    </submittedName>
</protein>
<evidence type="ECO:0000256" key="4">
    <source>
        <dbReference type="ARBA" id="ARBA00022827"/>
    </source>
</evidence>
<dbReference type="InterPro" id="IPR037069">
    <property type="entry name" value="AcylCoA_DH/ox_N_sf"/>
</dbReference>
<dbReference type="PANTHER" id="PTHR43884">
    <property type="entry name" value="ACYL-COA DEHYDROGENASE"/>
    <property type="match status" value="1"/>
</dbReference>
<dbReference type="InterPro" id="IPR009100">
    <property type="entry name" value="AcylCoA_DH/oxidase_NM_dom_sf"/>
</dbReference>
<keyword evidence="10" id="KW-1185">Reference proteome</keyword>
<dbReference type="CDD" id="cd00567">
    <property type="entry name" value="ACAD"/>
    <property type="match status" value="1"/>
</dbReference>
<dbReference type="Gene3D" id="1.20.140.10">
    <property type="entry name" value="Butyryl-CoA Dehydrogenase, subunit A, domain 3"/>
    <property type="match status" value="1"/>
</dbReference>
<sequence length="389" mass="41727">MAEIADHREKVTELVRTRWGDLLAEIGSTVAERDEARTPPPPALMAAIGSTGLQGLSLPPRIGGEGVDVLTWGMVLEQIGYLCEDSALPLIMNHQGDIARFICESGRADLIDKYAVPIARGECGAGIAYSEDADAFSFRTLLRRDRKGYILSGHKTYVTGGQLSDVFLVYALDEAGDMLACLVQHDDPGVSVTPAFPMGMRTAGAASVTFEDVPLSVDRILEATDGLTHAQRFLSSQRLWITCAPLGRSQAVLEDCAAHLASTLRFDTPVAELNNVEASLGRMYIAVESARAMLYHALGRVGAGYAEPIFDPVLSAAKCFAVEQVRSVVERAFGLQGGHGFYGTTHLGRYMRDFAGLAIAAGTQDILEVNLGAGVVARRARPSRTSRDA</sequence>
<dbReference type="Pfam" id="PF00441">
    <property type="entry name" value="Acyl-CoA_dh_1"/>
    <property type="match status" value="1"/>
</dbReference>
<dbReference type="PANTHER" id="PTHR43884:SF12">
    <property type="entry name" value="ISOVALERYL-COA DEHYDROGENASE, MITOCHONDRIAL-RELATED"/>
    <property type="match status" value="1"/>
</dbReference>
<gene>
    <name evidence="9" type="ORF">ACFP3J_24960</name>
</gene>
<dbReference type="EC" id="1.-.-.-" evidence="9"/>
<dbReference type="SUPFAM" id="SSF47203">
    <property type="entry name" value="Acyl-CoA dehydrogenase C-terminal domain-like"/>
    <property type="match status" value="1"/>
</dbReference>
<keyword evidence="5 9" id="KW-0560">Oxidoreductase</keyword>
<evidence type="ECO:0000259" key="7">
    <source>
        <dbReference type="Pfam" id="PF02770"/>
    </source>
</evidence>
<dbReference type="InterPro" id="IPR006091">
    <property type="entry name" value="Acyl-CoA_Oxase/DH_mid-dom"/>
</dbReference>
<name>A0ABW0WLU4_STRNO</name>
<reference evidence="10" key="1">
    <citation type="journal article" date="2019" name="Int. J. Syst. Evol. Microbiol.">
        <title>The Global Catalogue of Microorganisms (GCM) 10K type strain sequencing project: providing services to taxonomists for standard genome sequencing and annotation.</title>
        <authorList>
            <consortium name="The Broad Institute Genomics Platform"/>
            <consortium name="The Broad Institute Genome Sequencing Center for Infectious Disease"/>
            <person name="Wu L."/>
            <person name="Ma J."/>
        </authorList>
    </citation>
    <scope>NUCLEOTIDE SEQUENCE [LARGE SCALE GENOMIC DNA]</scope>
    <source>
        <strain evidence="10">KCTC 5701</strain>
    </source>
</reference>
<evidence type="ECO:0000259" key="6">
    <source>
        <dbReference type="Pfam" id="PF00441"/>
    </source>
</evidence>
<accession>A0ABW0WLU4</accession>
<keyword evidence="4 5" id="KW-0274">FAD</keyword>
<dbReference type="InterPro" id="IPR009075">
    <property type="entry name" value="AcylCo_DH/oxidase_C"/>
</dbReference>
<comment type="cofactor">
    <cofactor evidence="1 5">
        <name>FAD</name>
        <dbReference type="ChEBI" id="CHEBI:57692"/>
    </cofactor>
</comment>
<evidence type="ECO:0000256" key="2">
    <source>
        <dbReference type="ARBA" id="ARBA00009347"/>
    </source>
</evidence>
<dbReference type="Pfam" id="PF02770">
    <property type="entry name" value="Acyl-CoA_dh_M"/>
    <property type="match status" value="1"/>
</dbReference>
<evidence type="ECO:0000256" key="5">
    <source>
        <dbReference type="RuleBase" id="RU362125"/>
    </source>
</evidence>
<comment type="caution">
    <text evidence="9">The sequence shown here is derived from an EMBL/GenBank/DDBJ whole genome shotgun (WGS) entry which is preliminary data.</text>
</comment>
<dbReference type="Proteomes" id="UP001596065">
    <property type="component" value="Unassembled WGS sequence"/>
</dbReference>
<dbReference type="InterPro" id="IPR013786">
    <property type="entry name" value="AcylCoA_DH/ox_N"/>
</dbReference>
<feature type="domain" description="Acyl-CoA dehydrogenase/oxidase N-terminal" evidence="8">
    <location>
        <begin position="25"/>
        <end position="122"/>
    </location>
</feature>
<evidence type="ECO:0000256" key="3">
    <source>
        <dbReference type="ARBA" id="ARBA00022630"/>
    </source>
</evidence>
<dbReference type="GO" id="GO:0016491">
    <property type="term" value="F:oxidoreductase activity"/>
    <property type="evidence" value="ECO:0007669"/>
    <property type="project" value="UniProtKB-KW"/>
</dbReference>
<organism evidence="9 10">
    <name type="scientific">Streptomyces nogalater</name>
    <dbReference type="NCBI Taxonomy" id="38314"/>
    <lineage>
        <taxon>Bacteria</taxon>
        <taxon>Bacillati</taxon>
        <taxon>Actinomycetota</taxon>
        <taxon>Actinomycetes</taxon>
        <taxon>Kitasatosporales</taxon>
        <taxon>Streptomycetaceae</taxon>
        <taxon>Streptomyces</taxon>
    </lineage>
</organism>
<comment type="similarity">
    <text evidence="2 5">Belongs to the acyl-CoA dehydrogenase family.</text>
</comment>
<dbReference type="Pfam" id="PF02771">
    <property type="entry name" value="Acyl-CoA_dh_N"/>
    <property type="match status" value="1"/>
</dbReference>